<evidence type="ECO:0000313" key="1">
    <source>
        <dbReference type="EMBL" id="WFD08955.1"/>
    </source>
</evidence>
<dbReference type="RefSeq" id="WP_277730874.1">
    <property type="nucleotide sequence ID" value="NZ_CP120733.1"/>
</dbReference>
<protein>
    <submittedName>
        <fullName evidence="1">DUF600 family protein</fullName>
    </submittedName>
</protein>
<gene>
    <name evidence="1" type="ORF">P4S50_11205</name>
</gene>
<organism evidence="1 2">
    <name type="scientific">Tepidibacter hydrothermalis</name>
    <dbReference type="NCBI Taxonomy" id="3036126"/>
    <lineage>
        <taxon>Bacteria</taxon>
        <taxon>Bacillati</taxon>
        <taxon>Bacillota</taxon>
        <taxon>Clostridia</taxon>
        <taxon>Peptostreptococcales</taxon>
        <taxon>Peptostreptococcaceae</taxon>
        <taxon>Tepidibacter</taxon>
    </lineage>
</organism>
<dbReference type="Pfam" id="PF04634">
    <property type="entry name" value="YezG-like"/>
    <property type="match status" value="1"/>
</dbReference>
<proteinExistence type="predicted"/>
<evidence type="ECO:0000313" key="2">
    <source>
        <dbReference type="Proteomes" id="UP001222800"/>
    </source>
</evidence>
<keyword evidence="2" id="KW-1185">Reference proteome</keyword>
<dbReference type="EMBL" id="CP120733">
    <property type="protein sequence ID" value="WFD08955.1"/>
    <property type="molecule type" value="Genomic_DNA"/>
</dbReference>
<dbReference type="Gene3D" id="3.30.500.20">
    <property type="entry name" value="BH3703-like domains"/>
    <property type="match status" value="1"/>
</dbReference>
<name>A0ABY8EDN7_9FIRM</name>
<dbReference type="SUPFAM" id="SSF160424">
    <property type="entry name" value="BH3703-like"/>
    <property type="match status" value="1"/>
</dbReference>
<sequence>MEKQMNSLYRKIAEKVNEMIPVEWDTFYFNGEVENGEGGVYFFYNTPEEKEKYIYCYDIMELYNGDTEIYEDLEDELFDLTNQLKQVFIDNNQEPWFSITIILSSQGRLKVDFDYAKWENSEFGPTDIMKFWQKKYLKIEPKNENDRNKIKKIEQFIEESNN</sequence>
<dbReference type="Proteomes" id="UP001222800">
    <property type="component" value="Chromosome"/>
</dbReference>
<reference evidence="1 2" key="1">
    <citation type="submission" date="2023-03" db="EMBL/GenBank/DDBJ databases">
        <title>Complete genome sequence of Tepidibacter sp. SWIR-1, isolated from a deep-sea hydrothermal vent.</title>
        <authorList>
            <person name="Li X."/>
        </authorList>
    </citation>
    <scope>NUCLEOTIDE SEQUENCE [LARGE SCALE GENOMIC DNA]</scope>
    <source>
        <strain evidence="1 2">SWIR-1</strain>
    </source>
</reference>
<dbReference type="InterPro" id="IPR006728">
    <property type="entry name" value="YezG-like"/>
</dbReference>
<dbReference type="NCBIfam" id="TIGR01741">
    <property type="entry name" value="staph_tand_hypo"/>
    <property type="match status" value="1"/>
</dbReference>
<dbReference type="InterPro" id="IPR036170">
    <property type="entry name" value="YezG-like_sf"/>
</dbReference>
<accession>A0ABY8EDN7</accession>